<comment type="catalytic activity">
    <reaction evidence="10 11 12">
        <text>O-phospho-L-serine + 2-oxoglutarate = 3-phosphooxypyruvate + L-glutamate</text>
        <dbReference type="Rhea" id="RHEA:14329"/>
        <dbReference type="ChEBI" id="CHEBI:16810"/>
        <dbReference type="ChEBI" id="CHEBI:18110"/>
        <dbReference type="ChEBI" id="CHEBI:29985"/>
        <dbReference type="ChEBI" id="CHEBI:57524"/>
        <dbReference type="EC" id="2.6.1.52"/>
    </reaction>
</comment>
<dbReference type="Gene3D" id="3.40.640.10">
    <property type="entry name" value="Type I PLP-dependent aspartate aminotransferase-like (Major domain)"/>
    <property type="match status" value="1"/>
</dbReference>
<comment type="cofactor">
    <cofactor evidence="11">
        <name>pyridoxal 5'-phosphate</name>
        <dbReference type="ChEBI" id="CHEBI:597326"/>
    </cofactor>
    <text evidence="11">Binds 1 pyridoxal phosphate per subunit.</text>
</comment>
<organism evidence="14 15">
    <name type="scientific">Dethiobacter alkaliphilus AHT 1</name>
    <dbReference type="NCBI Taxonomy" id="555088"/>
    <lineage>
        <taxon>Bacteria</taxon>
        <taxon>Bacillati</taxon>
        <taxon>Bacillota</taxon>
        <taxon>Dethiobacteria</taxon>
        <taxon>Dethiobacterales</taxon>
        <taxon>Dethiobacteraceae</taxon>
        <taxon>Dethiobacter</taxon>
    </lineage>
</organism>
<evidence type="ECO:0000256" key="12">
    <source>
        <dbReference type="RuleBase" id="RU004505"/>
    </source>
</evidence>
<dbReference type="PANTHER" id="PTHR43247:SF1">
    <property type="entry name" value="PHOSPHOSERINE AMINOTRANSFERASE"/>
    <property type="match status" value="1"/>
</dbReference>
<dbReference type="NCBIfam" id="TIGR01364">
    <property type="entry name" value="serC_1"/>
    <property type="match status" value="1"/>
</dbReference>
<proteinExistence type="inferred from homology"/>
<gene>
    <name evidence="11" type="primary">serC</name>
    <name evidence="14" type="ORF">DealDRAFT_1727</name>
</gene>
<reference evidence="14 15" key="1">
    <citation type="submission" date="2009-02" db="EMBL/GenBank/DDBJ databases">
        <title>Sequencing of the draft genome and assembly of Dethiobacter alkaliphilus AHT 1.</title>
        <authorList>
            <consortium name="US DOE Joint Genome Institute (JGI-PGF)"/>
            <person name="Lucas S."/>
            <person name="Copeland A."/>
            <person name="Lapidus A."/>
            <person name="Glavina del Rio T."/>
            <person name="Dalin E."/>
            <person name="Tice H."/>
            <person name="Bruce D."/>
            <person name="Goodwin L."/>
            <person name="Pitluck S."/>
            <person name="Larimer F."/>
            <person name="Land M.L."/>
            <person name="Hauser L."/>
            <person name="Muyzer G."/>
        </authorList>
    </citation>
    <scope>NUCLEOTIDE SEQUENCE [LARGE SCALE GENOMIC DNA]</scope>
    <source>
        <strain evidence="14 15">AHT 1</strain>
    </source>
</reference>
<evidence type="ECO:0000256" key="5">
    <source>
        <dbReference type="ARBA" id="ARBA00022605"/>
    </source>
</evidence>
<comment type="caution">
    <text evidence="14">The sequence shown here is derived from an EMBL/GenBank/DDBJ whole genome shotgun (WGS) entry which is preliminary data.</text>
</comment>
<evidence type="ECO:0000256" key="10">
    <source>
        <dbReference type="ARBA" id="ARBA00049007"/>
    </source>
</evidence>
<keyword evidence="6 11" id="KW-0808">Transferase</keyword>
<dbReference type="GO" id="GO:0004648">
    <property type="term" value="F:O-phospho-L-serine:2-oxoglutarate aminotransferase activity"/>
    <property type="evidence" value="ECO:0007669"/>
    <property type="project" value="UniProtKB-UniRule"/>
</dbReference>
<feature type="binding site" evidence="11">
    <location>
        <position position="43"/>
    </location>
    <ligand>
        <name>L-glutamate</name>
        <dbReference type="ChEBI" id="CHEBI:29985"/>
    </ligand>
</feature>
<evidence type="ECO:0000256" key="9">
    <source>
        <dbReference type="ARBA" id="ARBA00047630"/>
    </source>
</evidence>
<dbReference type="PIRSF" id="PIRSF000525">
    <property type="entry name" value="SerC"/>
    <property type="match status" value="1"/>
</dbReference>
<comment type="function">
    <text evidence="1 11">Catalyzes the reversible conversion of 3-phosphohydroxypyruvate to phosphoserine and of 3-hydroxy-2-oxo-4-phosphonooxybutanoate to phosphohydroxythreonine.</text>
</comment>
<dbReference type="AlphaFoldDB" id="C0GGH4"/>
<dbReference type="InterPro" id="IPR000192">
    <property type="entry name" value="Aminotrans_V_dom"/>
</dbReference>
<evidence type="ECO:0000256" key="1">
    <source>
        <dbReference type="ARBA" id="ARBA00003483"/>
    </source>
</evidence>
<comment type="catalytic activity">
    <reaction evidence="9 11">
        <text>4-(phosphooxy)-L-threonine + 2-oxoglutarate = (R)-3-hydroxy-2-oxo-4-phosphooxybutanoate + L-glutamate</text>
        <dbReference type="Rhea" id="RHEA:16573"/>
        <dbReference type="ChEBI" id="CHEBI:16810"/>
        <dbReference type="ChEBI" id="CHEBI:29985"/>
        <dbReference type="ChEBI" id="CHEBI:58452"/>
        <dbReference type="ChEBI" id="CHEBI:58538"/>
        <dbReference type="EC" id="2.6.1.52"/>
    </reaction>
</comment>
<evidence type="ECO:0000259" key="13">
    <source>
        <dbReference type="Pfam" id="PF00266"/>
    </source>
</evidence>
<dbReference type="GO" id="GO:0005737">
    <property type="term" value="C:cytoplasm"/>
    <property type="evidence" value="ECO:0007669"/>
    <property type="project" value="UniProtKB-SubCell"/>
</dbReference>
<dbReference type="CDD" id="cd00611">
    <property type="entry name" value="PSAT_like"/>
    <property type="match status" value="1"/>
</dbReference>
<evidence type="ECO:0000256" key="2">
    <source>
        <dbReference type="ARBA" id="ARBA00005099"/>
    </source>
</evidence>
<comment type="subunit">
    <text evidence="11">Homodimer.</text>
</comment>
<dbReference type="FunFam" id="3.40.640.10:FF:000010">
    <property type="entry name" value="Phosphoserine aminotransferase"/>
    <property type="match status" value="1"/>
</dbReference>
<feature type="binding site" evidence="11">
    <location>
        <position position="196"/>
    </location>
    <ligand>
        <name>pyridoxal 5'-phosphate</name>
        <dbReference type="ChEBI" id="CHEBI:597326"/>
    </ligand>
</feature>
<dbReference type="eggNOG" id="COG1932">
    <property type="taxonomic scope" value="Bacteria"/>
</dbReference>
<feature type="binding site" evidence="11">
    <location>
        <position position="103"/>
    </location>
    <ligand>
        <name>pyridoxal 5'-phosphate</name>
        <dbReference type="ChEBI" id="CHEBI:597326"/>
    </ligand>
</feature>
<dbReference type="GO" id="GO:0030170">
    <property type="term" value="F:pyridoxal phosphate binding"/>
    <property type="evidence" value="ECO:0007669"/>
    <property type="project" value="UniProtKB-UniRule"/>
</dbReference>
<comment type="caution">
    <text evidence="11">Lacks conserved residue(s) required for the propagation of feature annotation.</text>
</comment>
<comment type="subcellular location">
    <subcellularLocation>
        <location evidence="11">Cytoplasm</location>
    </subcellularLocation>
</comment>
<name>C0GGH4_DETAL</name>
<dbReference type="InterPro" id="IPR020578">
    <property type="entry name" value="Aminotrans_V_PyrdxlP_BS"/>
</dbReference>
<sequence length="362" mass="40253">MAKRVFNFNPGPSTLPLSVLQEAQNELIDYRGCGMSVMEMSHRSKDFEAIVHSAENTFKELAGIGDDYRVLFLQGGASLQFDMIPMTFLQEGKSADYVVTGSFAEKAYKEAKKIGTVKAAANLAEENHRRIPQQDELELDPSAAYVHITTNNTIFGTQWHYTPQTNGVPLVADMSSDILSRPMDYNQYDLIYAGAQKNLGPSGVTVVVIRQELLKQVPETLPSMLRYDLFAKNDSLYNTPPAFGIYMIDLMLEWLKDAGGLEAMGRHNMEKAALIYHAIDNSNGFYSGHAAKDSRSQMNITFRLPSEELDKAFIQEAAAQNLTGLKGHRSVGGMRASVYNAMSREGCQKLADFMTEFQKKNG</sequence>
<evidence type="ECO:0000256" key="11">
    <source>
        <dbReference type="HAMAP-Rule" id="MF_00160"/>
    </source>
</evidence>
<evidence type="ECO:0000256" key="7">
    <source>
        <dbReference type="ARBA" id="ARBA00022898"/>
    </source>
</evidence>
<comment type="similarity">
    <text evidence="3 11">Belongs to the class-V pyridoxal-phosphate-dependent aminotransferase family. SerC subfamily.</text>
</comment>
<protein>
    <recommendedName>
        <fullName evidence="11">Phosphoserine aminotransferase</fullName>
        <ecNumber evidence="11">2.6.1.52</ecNumber>
    </recommendedName>
    <alternativeName>
        <fullName evidence="11">Phosphohydroxythreonine aminotransferase</fullName>
        <shortName evidence="11">PSAT</shortName>
    </alternativeName>
</protein>
<feature type="binding site" evidence="11">
    <location>
        <position position="153"/>
    </location>
    <ligand>
        <name>pyridoxal 5'-phosphate</name>
        <dbReference type="ChEBI" id="CHEBI:597326"/>
    </ligand>
</feature>
<dbReference type="STRING" id="555088.DealDRAFT_1727"/>
<feature type="binding site" evidence="11">
    <location>
        <position position="173"/>
    </location>
    <ligand>
        <name>pyridoxal 5'-phosphate</name>
        <dbReference type="ChEBI" id="CHEBI:597326"/>
    </ligand>
</feature>
<feature type="domain" description="Aminotransferase class V" evidence="13">
    <location>
        <begin position="5"/>
        <end position="350"/>
    </location>
</feature>
<dbReference type="EC" id="2.6.1.52" evidence="11"/>
<evidence type="ECO:0000313" key="15">
    <source>
        <dbReference type="Proteomes" id="UP000006443"/>
    </source>
</evidence>
<dbReference type="Gene3D" id="3.90.1150.10">
    <property type="entry name" value="Aspartate Aminotransferase, domain 1"/>
    <property type="match status" value="1"/>
</dbReference>
<evidence type="ECO:0000256" key="4">
    <source>
        <dbReference type="ARBA" id="ARBA00022576"/>
    </source>
</evidence>
<keyword evidence="5 11" id="KW-0028">Amino-acid biosynthesis</keyword>
<dbReference type="EMBL" id="ACJM01000007">
    <property type="protein sequence ID" value="EEG77604.1"/>
    <property type="molecule type" value="Genomic_DNA"/>
</dbReference>
<feature type="modified residue" description="N6-(pyridoxal phosphate)lysine" evidence="11">
    <location>
        <position position="197"/>
    </location>
</feature>
<evidence type="ECO:0000313" key="14">
    <source>
        <dbReference type="EMBL" id="EEG77604.1"/>
    </source>
</evidence>
<keyword evidence="11" id="KW-0963">Cytoplasm</keyword>
<dbReference type="Proteomes" id="UP000006443">
    <property type="component" value="Unassembled WGS sequence"/>
</dbReference>
<dbReference type="OrthoDB" id="9809412at2"/>
<evidence type="ECO:0000256" key="8">
    <source>
        <dbReference type="ARBA" id="ARBA00023299"/>
    </source>
</evidence>
<dbReference type="InterPro" id="IPR015421">
    <property type="entry name" value="PyrdxlP-dep_Trfase_major"/>
</dbReference>
<keyword evidence="4 11" id="KW-0032">Aminotransferase</keyword>
<dbReference type="PROSITE" id="PS00595">
    <property type="entry name" value="AA_TRANSFER_CLASS_5"/>
    <property type="match status" value="1"/>
</dbReference>
<evidence type="ECO:0000256" key="6">
    <source>
        <dbReference type="ARBA" id="ARBA00022679"/>
    </source>
</evidence>
<dbReference type="Pfam" id="PF00266">
    <property type="entry name" value="Aminotran_5"/>
    <property type="match status" value="1"/>
</dbReference>
<keyword evidence="7 11" id="KW-0663">Pyridoxal phosphate</keyword>
<dbReference type="InterPro" id="IPR022278">
    <property type="entry name" value="Pser_aminoTfrase"/>
</dbReference>
<accession>C0GGH4</accession>
<dbReference type="NCBIfam" id="NF003764">
    <property type="entry name" value="PRK05355.1"/>
    <property type="match status" value="1"/>
</dbReference>
<feature type="binding site" evidence="11">
    <location>
        <begin position="238"/>
        <end position="239"/>
    </location>
    <ligand>
        <name>pyridoxal 5'-phosphate</name>
        <dbReference type="ChEBI" id="CHEBI:597326"/>
    </ligand>
</feature>
<dbReference type="PANTHER" id="PTHR43247">
    <property type="entry name" value="PHOSPHOSERINE AMINOTRANSFERASE"/>
    <property type="match status" value="1"/>
</dbReference>
<dbReference type="FunFam" id="3.90.1150.10:FF:000006">
    <property type="entry name" value="Phosphoserine aminotransferase"/>
    <property type="match status" value="1"/>
</dbReference>
<dbReference type="InterPro" id="IPR015424">
    <property type="entry name" value="PyrdxlP-dep_Trfase"/>
</dbReference>
<dbReference type="HAMAP" id="MF_00160">
    <property type="entry name" value="SerC_aminotrans_5"/>
    <property type="match status" value="1"/>
</dbReference>
<dbReference type="InterPro" id="IPR015422">
    <property type="entry name" value="PyrdxlP-dep_Trfase_small"/>
</dbReference>
<dbReference type="GO" id="GO:0006564">
    <property type="term" value="P:L-serine biosynthetic process"/>
    <property type="evidence" value="ECO:0007669"/>
    <property type="project" value="UniProtKB-UniRule"/>
</dbReference>
<dbReference type="UniPathway" id="UPA00135">
    <property type="reaction ID" value="UER00197"/>
</dbReference>
<evidence type="ECO:0000256" key="3">
    <source>
        <dbReference type="ARBA" id="ARBA00006904"/>
    </source>
</evidence>
<dbReference type="RefSeq" id="WP_008516638.1">
    <property type="nucleotide sequence ID" value="NZ_ACJM01000007.1"/>
</dbReference>
<feature type="binding site" evidence="11">
    <location>
        <begin position="77"/>
        <end position="78"/>
    </location>
    <ligand>
        <name>pyridoxal 5'-phosphate</name>
        <dbReference type="ChEBI" id="CHEBI:597326"/>
    </ligand>
</feature>
<comment type="pathway">
    <text evidence="2 11 12">Amino-acid biosynthesis; L-serine biosynthesis; L-serine from 3-phospho-D-glycerate: step 2/3.</text>
</comment>
<dbReference type="SUPFAM" id="SSF53383">
    <property type="entry name" value="PLP-dependent transferases"/>
    <property type="match status" value="1"/>
</dbReference>
<keyword evidence="15" id="KW-1185">Reference proteome</keyword>
<keyword evidence="8 11" id="KW-0718">Serine biosynthesis</keyword>